<name>A0A4R8PSW1_9PEZI</name>
<gene>
    <name evidence="2" type="ORF">C8035_v007983</name>
</gene>
<organism evidence="2 3">
    <name type="scientific">Colletotrichum spinosum</name>
    <dbReference type="NCBI Taxonomy" id="1347390"/>
    <lineage>
        <taxon>Eukaryota</taxon>
        <taxon>Fungi</taxon>
        <taxon>Dikarya</taxon>
        <taxon>Ascomycota</taxon>
        <taxon>Pezizomycotina</taxon>
        <taxon>Sordariomycetes</taxon>
        <taxon>Hypocreomycetidae</taxon>
        <taxon>Glomerellales</taxon>
        <taxon>Glomerellaceae</taxon>
        <taxon>Colletotrichum</taxon>
        <taxon>Colletotrichum orbiculare species complex</taxon>
    </lineage>
</organism>
<proteinExistence type="predicted"/>
<evidence type="ECO:0000313" key="2">
    <source>
        <dbReference type="EMBL" id="TDZ28797.1"/>
    </source>
</evidence>
<comment type="caution">
    <text evidence="2">The sequence shown here is derived from an EMBL/GenBank/DDBJ whole genome shotgun (WGS) entry which is preliminary data.</text>
</comment>
<dbReference type="AlphaFoldDB" id="A0A4R8PSW1"/>
<dbReference type="Proteomes" id="UP000295083">
    <property type="component" value="Unassembled WGS sequence"/>
</dbReference>
<protein>
    <submittedName>
        <fullName evidence="2">Uncharacterized protein</fullName>
    </submittedName>
</protein>
<keyword evidence="1" id="KW-0472">Membrane</keyword>
<reference evidence="2 3" key="1">
    <citation type="submission" date="2018-11" db="EMBL/GenBank/DDBJ databases">
        <title>Genome sequence and assembly of Colletotrichum spinosum.</title>
        <authorList>
            <person name="Gan P."/>
            <person name="Shirasu K."/>
        </authorList>
    </citation>
    <scope>NUCLEOTIDE SEQUENCE [LARGE SCALE GENOMIC DNA]</scope>
    <source>
        <strain evidence="2 3">CBS 515.97</strain>
    </source>
</reference>
<feature type="transmembrane region" description="Helical" evidence="1">
    <location>
        <begin position="12"/>
        <end position="31"/>
    </location>
</feature>
<feature type="transmembrane region" description="Helical" evidence="1">
    <location>
        <begin position="69"/>
        <end position="89"/>
    </location>
</feature>
<evidence type="ECO:0000313" key="3">
    <source>
        <dbReference type="Proteomes" id="UP000295083"/>
    </source>
</evidence>
<evidence type="ECO:0000256" key="1">
    <source>
        <dbReference type="SAM" id="Phobius"/>
    </source>
</evidence>
<keyword evidence="3" id="KW-1185">Reference proteome</keyword>
<keyword evidence="1" id="KW-0812">Transmembrane</keyword>
<keyword evidence="1" id="KW-1133">Transmembrane helix</keyword>
<dbReference type="EMBL" id="QAPG01000423">
    <property type="protein sequence ID" value="TDZ28797.1"/>
    <property type="molecule type" value="Genomic_DNA"/>
</dbReference>
<accession>A0A4R8PSW1</accession>
<sequence length="130" mass="15204">MIDCCRLADHPSILIIILLITIIIIRTITILNTYNFNININFIKVINNQKNYNHFYKGLKGLALYKGNFTTFPSFFKITIVIHSFNILLENKAIGKAKRKIKVIKKNLALKSKVLKYNSKYFKYILEVTY</sequence>